<feature type="domain" description="ABC transporter" evidence="10">
    <location>
        <begin position="340"/>
        <end position="572"/>
    </location>
</feature>
<organism evidence="12 13">
    <name type="scientific">Bradyrhizobium iriomotense</name>
    <dbReference type="NCBI Taxonomy" id="441950"/>
    <lineage>
        <taxon>Bacteria</taxon>
        <taxon>Pseudomonadati</taxon>
        <taxon>Pseudomonadota</taxon>
        <taxon>Alphaproteobacteria</taxon>
        <taxon>Hyphomicrobiales</taxon>
        <taxon>Nitrobacteraceae</taxon>
        <taxon>Bradyrhizobium</taxon>
    </lineage>
</organism>
<dbReference type="SMART" id="SM00382">
    <property type="entry name" value="AAA"/>
    <property type="match status" value="1"/>
</dbReference>
<dbReference type="Gene3D" id="3.40.50.300">
    <property type="entry name" value="P-loop containing nucleotide triphosphate hydrolases"/>
    <property type="match status" value="1"/>
</dbReference>
<keyword evidence="6 9" id="KW-0472">Membrane</keyword>
<evidence type="ECO:0000313" key="12">
    <source>
        <dbReference type="EMBL" id="GLR85703.1"/>
    </source>
</evidence>
<dbReference type="Pfam" id="PF00005">
    <property type="entry name" value="ABC_tran"/>
    <property type="match status" value="1"/>
</dbReference>
<dbReference type="GO" id="GO:0005524">
    <property type="term" value="F:ATP binding"/>
    <property type="evidence" value="ECO:0007669"/>
    <property type="project" value="UniProtKB-KW"/>
</dbReference>
<evidence type="ECO:0000259" key="11">
    <source>
        <dbReference type="PROSITE" id="PS50929"/>
    </source>
</evidence>
<dbReference type="PANTHER" id="PTHR24221">
    <property type="entry name" value="ATP-BINDING CASSETTE SUB-FAMILY B"/>
    <property type="match status" value="1"/>
</dbReference>
<keyword evidence="13" id="KW-1185">Reference proteome</keyword>
<evidence type="ECO:0000256" key="7">
    <source>
        <dbReference type="ARBA" id="ARBA00024722"/>
    </source>
</evidence>
<dbReference type="InterPro" id="IPR027417">
    <property type="entry name" value="P-loop_NTPase"/>
</dbReference>
<dbReference type="Proteomes" id="UP001156905">
    <property type="component" value="Unassembled WGS sequence"/>
</dbReference>
<evidence type="ECO:0000256" key="9">
    <source>
        <dbReference type="SAM" id="Phobius"/>
    </source>
</evidence>
<dbReference type="PROSITE" id="PS50929">
    <property type="entry name" value="ABC_TM1F"/>
    <property type="match status" value="1"/>
</dbReference>
<reference evidence="13" key="1">
    <citation type="journal article" date="2019" name="Int. J. Syst. Evol. Microbiol.">
        <title>The Global Catalogue of Microorganisms (GCM) 10K type strain sequencing project: providing services to taxonomists for standard genome sequencing and annotation.</title>
        <authorList>
            <consortium name="The Broad Institute Genomics Platform"/>
            <consortium name="The Broad Institute Genome Sequencing Center for Infectious Disease"/>
            <person name="Wu L."/>
            <person name="Ma J."/>
        </authorList>
    </citation>
    <scope>NUCLEOTIDE SEQUENCE [LARGE SCALE GENOMIC DNA]</scope>
    <source>
        <strain evidence="13">NBRC 102520</strain>
    </source>
</reference>
<keyword evidence="3" id="KW-0547">Nucleotide-binding</keyword>
<dbReference type="InterPro" id="IPR003593">
    <property type="entry name" value="AAA+_ATPase"/>
</dbReference>
<dbReference type="InterPro" id="IPR003439">
    <property type="entry name" value="ABC_transporter-like_ATP-bd"/>
</dbReference>
<dbReference type="InterPro" id="IPR039421">
    <property type="entry name" value="Type_1_exporter"/>
</dbReference>
<sequence>MLMAPLRTSILPPARTPLEAALWACAGPFGLVFAYSCSYNLLLFAPSIYLLQIYDRVLSSRSGDTLLMLTLIVALTVVVGGVLDALRRALLGRLGAWLEDRLRPSVLAACLESAFRGDGTQSPEAYRDLTALRQFVESGACPLLFDALWTPSFLCVLFLVHPLLGAVGACSVVLLFGVTIAGDLVTEDATAKSGAALSRSYGRLAAAVGNIHLIRAMGMLDGTARLIHHDAQDARRESDLALSRYEIVMLAAKPLRALSQVLMMGAAAWLVLDYGKSPAIIFVATLMSGRAIAPVESAIASWKSLAMAVKAYRRLAAVLTVLPPARANAKVASQRPLSGLVVDNVGLKLPGSNNFLLKGVSFSLAPGECLGIIGPSGSGKSLLGQVIAGLTAPTHGRVLLDNTDASLGRSGYRLGYLPQDINLLGETINDIIARLDDADPQKVVEAARLVGIHDAIMRMPQAYATLVPNGGLVFSRGYRQRLGLARAFFGNPRLVVLDEPNASLDYAGERVLLDAIEQMKMANATVIVVTHRMGILAATDKIAIMEGGAVIAFGESEEIFERHLSRPQVASQVEPPGNASATANIPAQPVRP</sequence>
<dbReference type="InterPro" id="IPR011527">
    <property type="entry name" value="ABC1_TM_dom"/>
</dbReference>
<keyword evidence="5 9" id="KW-1133">Transmembrane helix</keyword>
<evidence type="ECO:0000256" key="3">
    <source>
        <dbReference type="ARBA" id="ARBA00022741"/>
    </source>
</evidence>
<dbReference type="SUPFAM" id="SSF90123">
    <property type="entry name" value="ABC transporter transmembrane region"/>
    <property type="match status" value="1"/>
</dbReference>
<gene>
    <name evidence="12" type="primary">aprD</name>
    <name evidence="12" type="ORF">GCM10007857_24140</name>
</gene>
<comment type="function">
    <text evidence="7">Involved in beta-(1--&gt;2)glucan export. Transmembrane domains (TMD) form a pore in the inner membrane and the ATP-binding domain (NBD) is responsible for energy generation.</text>
</comment>
<comment type="caution">
    <text evidence="12">The sequence shown here is derived from an EMBL/GenBank/DDBJ whole genome shotgun (WGS) entry which is preliminary data.</text>
</comment>
<dbReference type="SUPFAM" id="SSF52540">
    <property type="entry name" value="P-loop containing nucleoside triphosphate hydrolases"/>
    <property type="match status" value="1"/>
</dbReference>
<feature type="transmembrane region" description="Helical" evidence="9">
    <location>
        <begin position="153"/>
        <end position="178"/>
    </location>
</feature>
<evidence type="ECO:0000256" key="8">
    <source>
        <dbReference type="SAM" id="MobiDB-lite"/>
    </source>
</evidence>
<evidence type="ECO:0000259" key="10">
    <source>
        <dbReference type="PROSITE" id="PS50893"/>
    </source>
</evidence>
<feature type="domain" description="ABC transmembrane type-1" evidence="11">
    <location>
        <begin position="31"/>
        <end position="307"/>
    </location>
</feature>
<protein>
    <submittedName>
        <fullName evidence="12">ABC transporter ATP-binding protein</fullName>
    </submittedName>
</protein>
<feature type="region of interest" description="Disordered" evidence="8">
    <location>
        <begin position="568"/>
        <end position="592"/>
    </location>
</feature>
<evidence type="ECO:0000256" key="1">
    <source>
        <dbReference type="ARBA" id="ARBA00004651"/>
    </source>
</evidence>
<dbReference type="RefSeq" id="WP_284265225.1">
    <property type="nucleotide sequence ID" value="NZ_BSOW01000007.1"/>
</dbReference>
<dbReference type="InterPro" id="IPR036640">
    <property type="entry name" value="ABC1_TM_sf"/>
</dbReference>
<dbReference type="EMBL" id="BSOW01000007">
    <property type="protein sequence ID" value="GLR85703.1"/>
    <property type="molecule type" value="Genomic_DNA"/>
</dbReference>
<evidence type="ECO:0000313" key="13">
    <source>
        <dbReference type="Proteomes" id="UP001156905"/>
    </source>
</evidence>
<dbReference type="PROSITE" id="PS50893">
    <property type="entry name" value="ABC_TRANSPORTER_2"/>
    <property type="match status" value="1"/>
</dbReference>
<accession>A0ABQ6B0L6</accession>
<dbReference type="Pfam" id="PF00664">
    <property type="entry name" value="ABC_membrane"/>
    <property type="match status" value="1"/>
</dbReference>
<feature type="transmembrane region" description="Helical" evidence="9">
    <location>
        <begin position="21"/>
        <end position="45"/>
    </location>
</feature>
<dbReference type="PANTHER" id="PTHR24221:SF248">
    <property type="entry name" value="ABC TRANSPORTER TRANSMEMBRANE REGION"/>
    <property type="match status" value="1"/>
</dbReference>
<keyword evidence="2 9" id="KW-0812">Transmembrane</keyword>
<dbReference type="Gene3D" id="1.20.1560.10">
    <property type="entry name" value="ABC transporter type 1, transmembrane domain"/>
    <property type="match status" value="1"/>
</dbReference>
<proteinExistence type="predicted"/>
<evidence type="ECO:0000256" key="4">
    <source>
        <dbReference type="ARBA" id="ARBA00022840"/>
    </source>
</evidence>
<evidence type="ECO:0000256" key="5">
    <source>
        <dbReference type="ARBA" id="ARBA00022989"/>
    </source>
</evidence>
<keyword evidence="4 12" id="KW-0067">ATP-binding</keyword>
<evidence type="ECO:0000256" key="6">
    <source>
        <dbReference type="ARBA" id="ARBA00023136"/>
    </source>
</evidence>
<comment type="subcellular location">
    <subcellularLocation>
        <location evidence="1">Cell membrane</location>
        <topology evidence="1">Multi-pass membrane protein</topology>
    </subcellularLocation>
</comment>
<feature type="transmembrane region" description="Helical" evidence="9">
    <location>
        <begin position="65"/>
        <end position="86"/>
    </location>
</feature>
<name>A0ABQ6B0L6_9BRAD</name>
<evidence type="ECO:0000256" key="2">
    <source>
        <dbReference type="ARBA" id="ARBA00022692"/>
    </source>
</evidence>